<evidence type="ECO:0000313" key="3">
    <source>
        <dbReference type="Proteomes" id="UP000593765"/>
    </source>
</evidence>
<feature type="compositionally biased region" description="Low complexity" evidence="1">
    <location>
        <begin position="108"/>
        <end position="120"/>
    </location>
</feature>
<feature type="region of interest" description="Disordered" evidence="1">
    <location>
        <begin position="230"/>
        <end position="253"/>
    </location>
</feature>
<keyword evidence="3" id="KW-1185">Reference proteome</keyword>
<proteinExistence type="predicted"/>
<dbReference type="EMBL" id="CP063458">
    <property type="protein sequence ID" value="QOV90252.1"/>
    <property type="molecule type" value="Genomic_DNA"/>
</dbReference>
<feature type="region of interest" description="Disordered" evidence="1">
    <location>
        <begin position="44"/>
        <end position="149"/>
    </location>
</feature>
<dbReference type="PROSITE" id="PS51257">
    <property type="entry name" value="PROKAR_LIPOPROTEIN"/>
    <property type="match status" value="1"/>
</dbReference>
<protein>
    <submittedName>
        <fullName evidence="2">Uncharacterized protein</fullName>
    </submittedName>
</protein>
<name>A0A7M2WYF3_9BACT</name>
<organism evidence="2 3">
    <name type="scientific">Humisphaera borealis</name>
    <dbReference type="NCBI Taxonomy" id="2807512"/>
    <lineage>
        <taxon>Bacteria</taxon>
        <taxon>Pseudomonadati</taxon>
        <taxon>Planctomycetota</taxon>
        <taxon>Phycisphaerae</taxon>
        <taxon>Tepidisphaerales</taxon>
        <taxon>Tepidisphaeraceae</taxon>
        <taxon>Humisphaera</taxon>
    </lineage>
</organism>
<dbReference type="KEGG" id="hbs:IPV69_02435"/>
<evidence type="ECO:0000256" key="1">
    <source>
        <dbReference type="SAM" id="MobiDB-lite"/>
    </source>
</evidence>
<feature type="compositionally biased region" description="Pro residues" evidence="1">
    <location>
        <begin position="174"/>
        <end position="201"/>
    </location>
</feature>
<sequence>MNTSSVRRRRWIAVIVAGAMIALLACPPPVEAGLKQKIKSAWNKLRKPPTPKPAGNQALRTGAAPSRAPAAMSPGMMNRAAATPIGSPALAPSRVPPPTGRPMGVANAAAQAPAPSASAQTQWNQPIRPQPVAAVTPAGNRTEMPGSPRRAMADLKTAAKPDVYGRASPGSAVLPPPPSGPPGPVAGPAPAVTLPPPPPPMASAGSAASSVRTPVIYERMPPRPQVMFPIPGPPGSTPPPAVTPPPGPRAPGPPVGPQPVIYSKLPSGGPVAAGGAAGAISASRTAKLGTTPVSQMPPVTKLVPREALVNSPGVGKWTTKDVPPGAAPQNVIGARPFIRGASPDAIEANMRQATANAKQAMDAAARTAPPPTPVGQMQPGLQKAVGSTWQASQGLYGLRMPSLTGNVSPVTASRFNAEYQAILKRTQVTVEK</sequence>
<feature type="region of interest" description="Disordered" evidence="1">
    <location>
        <begin position="365"/>
        <end position="386"/>
    </location>
</feature>
<dbReference type="RefSeq" id="WP_206293328.1">
    <property type="nucleotide sequence ID" value="NZ_CP063458.1"/>
</dbReference>
<dbReference type="Proteomes" id="UP000593765">
    <property type="component" value="Chromosome"/>
</dbReference>
<gene>
    <name evidence="2" type="ORF">IPV69_02435</name>
</gene>
<dbReference type="AlphaFoldDB" id="A0A7M2WYF3"/>
<reference evidence="2 3" key="1">
    <citation type="submission" date="2020-10" db="EMBL/GenBank/DDBJ databases">
        <title>Wide distribution of Phycisphaera-like planctomycetes from WD2101 soil group in peatlands and genome analysis of the first cultivated representative.</title>
        <authorList>
            <person name="Dedysh S.N."/>
            <person name="Beletsky A.V."/>
            <person name="Ivanova A."/>
            <person name="Kulichevskaya I.S."/>
            <person name="Suzina N.E."/>
            <person name="Philippov D.A."/>
            <person name="Rakitin A.L."/>
            <person name="Mardanov A.V."/>
            <person name="Ravin N.V."/>
        </authorList>
    </citation>
    <scope>NUCLEOTIDE SEQUENCE [LARGE SCALE GENOMIC DNA]</scope>
    <source>
        <strain evidence="2 3">M1803</strain>
    </source>
</reference>
<accession>A0A7M2WYF3</accession>
<feature type="compositionally biased region" description="Low complexity" evidence="1">
    <location>
        <begin position="62"/>
        <end position="77"/>
    </location>
</feature>
<feature type="region of interest" description="Disordered" evidence="1">
    <location>
        <begin position="164"/>
        <end position="207"/>
    </location>
</feature>
<evidence type="ECO:0000313" key="2">
    <source>
        <dbReference type="EMBL" id="QOV90252.1"/>
    </source>
</evidence>